<evidence type="ECO:0000313" key="1">
    <source>
        <dbReference type="EMBL" id="KPN62925.1"/>
    </source>
</evidence>
<proteinExistence type="predicted"/>
<dbReference type="Proteomes" id="UP000050471">
    <property type="component" value="Unassembled WGS sequence"/>
</dbReference>
<comment type="caution">
    <text evidence="1">The sequence shown here is derived from an EMBL/GenBank/DDBJ whole genome shotgun (WGS) entry which is preliminary data.</text>
</comment>
<keyword evidence="2" id="KW-1185">Reference proteome</keyword>
<name>A0A0P7KHI2_9RHOB</name>
<sequence>MTFVETSWVKDLVDELGASADHKYDSEPLLALLSSLSGDVTPGEPVEKLVEVGDPVPETDQALGDFAPSGGGM</sequence>
<organism evidence="1 2">
    <name type="scientific">Aliiroseovarius crassostreae</name>
    <dbReference type="NCBI Taxonomy" id="154981"/>
    <lineage>
        <taxon>Bacteria</taxon>
        <taxon>Pseudomonadati</taxon>
        <taxon>Pseudomonadota</taxon>
        <taxon>Alphaproteobacteria</taxon>
        <taxon>Rhodobacterales</taxon>
        <taxon>Paracoccaceae</taxon>
        <taxon>Aliiroseovarius</taxon>
    </lineage>
</organism>
<reference evidence="1 2" key="1">
    <citation type="submission" date="2015-09" db="EMBL/GenBank/DDBJ databases">
        <title>Draft genome sequence of Aliiroseovarius crassostreae CV919-312TSm, the causative agent of Roseovarius Oyster Disease (formerly Juvenile Oyster Disease).</title>
        <authorList>
            <person name="Kessner L."/>
            <person name="Spinard E."/>
            <person name="Nelson D."/>
        </authorList>
    </citation>
    <scope>NUCLEOTIDE SEQUENCE [LARGE SCALE GENOMIC DNA]</scope>
    <source>
        <strain evidence="1 2">CV919-312</strain>
    </source>
</reference>
<dbReference type="AlphaFoldDB" id="A0A0P7KHI2"/>
<dbReference type="RefSeq" id="WP_040175956.1">
    <property type="nucleotide sequence ID" value="NZ_FPBS01000047.1"/>
</dbReference>
<dbReference type="STRING" id="154981.AKJ29_01915"/>
<protein>
    <submittedName>
        <fullName evidence="1">Uncharacterized protein</fullName>
    </submittedName>
</protein>
<dbReference type="EMBL" id="LKBA01000008">
    <property type="protein sequence ID" value="KPN62925.1"/>
    <property type="molecule type" value="Genomic_DNA"/>
</dbReference>
<accession>A0A0P7KHI2</accession>
<gene>
    <name evidence="1" type="ORF">AKJ29_01915</name>
</gene>
<evidence type="ECO:0000313" key="2">
    <source>
        <dbReference type="Proteomes" id="UP000050471"/>
    </source>
</evidence>